<dbReference type="EMBL" id="KN121905">
    <property type="protein sequence ID" value="KFO34828.1"/>
    <property type="molecule type" value="Genomic_DNA"/>
</dbReference>
<reference evidence="2 3" key="1">
    <citation type="submission" date="2013-11" db="EMBL/GenBank/DDBJ databases">
        <title>The Damaraland mole rat (Fukomys damarensis) genome and evolution of African mole rats.</title>
        <authorList>
            <person name="Gladyshev V.N."/>
            <person name="Fang X."/>
        </authorList>
    </citation>
    <scope>NUCLEOTIDE SEQUENCE [LARGE SCALE GENOMIC DNA]</scope>
    <source>
        <tissue evidence="2">Liver</tissue>
    </source>
</reference>
<name>A0A091DWK8_FUKDA</name>
<dbReference type="AlphaFoldDB" id="A0A091DWK8"/>
<evidence type="ECO:0000313" key="3">
    <source>
        <dbReference type="Proteomes" id="UP000028990"/>
    </source>
</evidence>
<accession>A0A091DWK8</accession>
<organism evidence="2 3">
    <name type="scientific">Fukomys damarensis</name>
    <name type="common">Damaraland mole rat</name>
    <name type="synonym">Cryptomys damarensis</name>
    <dbReference type="NCBI Taxonomy" id="885580"/>
    <lineage>
        <taxon>Eukaryota</taxon>
        <taxon>Metazoa</taxon>
        <taxon>Chordata</taxon>
        <taxon>Craniata</taxon>
        <taxon>Vertebrata</taxon>
        <taxon>Euteleostomi</taxon>
        <taxon>Mammalia</taxon>
        <taxon>Eutheria</taxon>
        <taxon>Euarchontoglires</taxon>
        <taxon>Glires</taxon>
        <taxon>Rodentia</taxon>
        <taxon>Hystricomorpha</taxon>
        <taxon>Bathyergidae</taxon>
        <taxon>Fukomys</taxon>
    </lineage>
</organism>
<keyword evidence="3" id="KW-1185">Reference proteome</keyword>
<evidence type="ECO:0000256" key="1">
    <source>
        <dbReference type="SAM" id="MobiDB-lite"/>
    </source>
</evidence>
<protein>
    <submittedName>
        <fullName evidence="2">Uncharacterized protein</fullName>
    </submittedName>
</protein>
<dbReference type="Proteomes" id="UP000028990">
    <property type="component" value="Unassembled WGS sequence"/>
</dbReference>
<feature type="compositionally biased region" description="Polar residues" evidence="1">
    <location>
        <begin position="86"/>
        <end position="99"/>
    </location>
</feature>
<feature type="region of interest" description="Disordered" evidence="1">
    <location>
        <begin position="63"/>
        <end position="99"/>
    </location>
</feature>
<sequence length="99" mass="10720">MLCDGRVDPCSEPGAPCCWKQWPLPQEQSVSGSETGGLISSTSLHSLHHLTILNDQISVDTNQRHQALRASPSGVPGMSWYPECRSASQGSTWEPQLSS</sequence>
<proteinExistence type="predicted"/>
<evidence type="ECO:0000313" key="2">
    <source>
        <dbReference type="EMBL" id="KFO34828.1"/>
    </source>
</evidence>
<gene>
    <name evidence="2" type="ORF">H920_03856</name>
</gene>